<name>A0A4V1ZHM0_9MICO</name>
<keyword evidence="3 5" id="KW-0687">Ribonucleoprotein</keyword>
<evidence type="ECO:0000256" key="5">
    <source>
        <dbReference type="HAMAP-Rule" id="MF_00514"/>
    </source>
</evidence>
<organism evidence="8 9">
    <name type="scientific">Pengzhenrongella frigida</name>
    <dbReference type="NCBI Taxonomy" id="1259133"/>
    <lineage>
        <taxon>Bacteria</taxon>
        <taxon>Bacillati</taxon>
        <taxon>Actinomycetota</taxon>
        <taxon>Actinomycetes</taxon>
        <taxon>Micrococcales</taxon>
        <taxon>Pengzhenrongella</taxon>
    </lineage>
</organism>
<evidence type="ECO:0000256" key="1">
    <source>
        <dbReference type="ARBA" id="ARBA00006598"/>
    </source>
</evidence>
<evidence type="ECO:0000313" key="8">
    <source>
        <dbReference type="EMBL" id="RYV52514.1"/>
    </source>
</evidence>
<feature type="region of interest" description="Disordered" evidence="7">
    <location>
        <begin position="25"/>
        <end position="48"/>
    </location>
</feature>
<dbReference type="PROSITE" id="PS00936">
    <property type="entry name" value="RIBOSOMAL_L35"/>
    <property type="match status" value="1"/>
</dbReference>
<evidence type="ECO:0000256" key="6">
    <source>
        <dbReference type="RuleBase" id="RU000568"/>
    </source>
</evidence>
<evidence type="ECO:0000256" key="2">
    <source>
        <dbReference type="ARBA" id="ARBA00022980"/>
    </source>
</evidence>
<dbReference type="InterPro" id="IPR037229">
    <property type="entry name" value="Ribosomal_bL35_sf"/>
</dbReference>
<dbReference type="PRINTS" id="PR00064">
    <property type="entry name" value="RIBOSOMALL35"/>
</dbReference>
<dbReference type="PANTHER" id="PTHR33343">
    <property type="entry name" value="54S RIBOSOMAL PROTEIN BL35M"/>
    <property type="match status" value="1"/>
</dbReference>
<comment type="caution">
    <text evidence="8">The sequence shown here is derived from an EMBL/GenBank/DDBJ whole genome shotgun (WGS) entry which is preliminary data.</text>
</comment>
<dbReference type="Pfam" id="PF01632">
    <property type="entry name" value="Ribosomal_L35p"/>
    <property type="match status" value="1"/>
</dbReference>
<feature type="compositionally biased region" description="Basic and acidic residues" evidence="7">
    <location>
        <begin position="25"/>
        <end position="36"/>
    </location>
</feature>
<dbReference type="PANTHER" id="PTHR33343:SF1">
    <property type="entry name" value="LARGE RIBOSOMAL SUBUNIT PROTEIN BL35M"/>
    <property type="match status" value="1"/>
</dbReference>
<dbReference type="FunFam" id="4.10.410.60:FF:000001">
    <property type="entry name" value="50S ribosomal protein L35"/>
    <property type="match status" value="1"/>
</dbReference>
<evidence type="ECO:0000256" key="3">
    <source>
        <dbReference type="ARBA" id="ARBA00023274"/>
    </source>
</evidence>
<proteinExistence type="inferred from homology"/>
<dbReference type="Proteomes" id="UP000293764">
    <property type="component" value="Unassembled WGS sequence"/>
</dbReference>
<protein>
    <recommendedName>
        <fullName evidence="4 5">Large ribosomal subunit protein bL35</fullName>
    </recommendedName>
</protein>
<gene>
    <name evidence="5" type="primary">rpmI</name>
    <name evidence="8" type="ORF">EUA98_03415</name>
</gene>
<keyword evidence="2 5" id="KW-0689">Ribosomal protein</keyword>
<sequence length="64" mass="7207">MPKMKTHSGAKKRFRVTGTGKIMREQAGSRHLLEHKSSRRKRRLAGDLVVSPTDAPKIKKLLGK</sequence>
<dbReference type="Gene3D" id="4.10.410.60">
    <property type="match status" value="1"/>
</dbReference>
<dbReference type="GO" id="GO:0022625">
    <property type="term" value="C:cytosolic large ribosomal subunit"/>
    <property type="evidence" value="ECO:0007669"/>
    <property type="project" value="TreeGrafter"/>
</dbReference>
<dbReference type="GO" id="GO:0003735">
    <property type="term" value="F:structural constituent of ribosome"/>
    <property type="evidence" value="ECO:0007669"/>
    <property type="project" value="InterPro"/>
</dbReference>
<reference evidence="8 9" key="1">
    <citation type="submission" date="2019-01" db="EMBL/GenBank/DDBJ databases">
        <title>Novel species of Cellulomonas.</title>
        <authorList>
            <person name="Liu Q."/>
            <person name="Xin Y.-H."/>
        </authorList>
    </citation>
    <scope>NUCLEOTIDE SEQUENCE [LARGE SCALE GENOMIC DNA]</scope>
    <source>
        <strain evidence="8 9">HLT2-17</strain>
    </source>
</reference>
<dbReference type="GO" id="GO:0006412">
    <property type="term" value="P:translation"/>
    <property type="evidence" value="ECO:0007669"/>
    <property type="project" value="UniProtKB-UniRule"/>
</dbReference>
<dbReference type="EMBL" id="SDWW01000005">
    <property type="protein sequence ID" value="RYV52514.1"/>
    <property type="molecule type" value="Genomic_DNA"/>
</dbReference>
<comment type="similarity">
    <text evidence="1 5 6">Belongs to the bacterial ribosomal protein bL35 family.</text>
</comment>
<dbReference type="InterPro" id="IPR001706">
    <property type="entry name" value="Ribosomal_bL35"/>
</dbReference>
<dbReference type="InterPro" id="IPR018265">
    <property type="entry name" value="Ribosomal_bL35_CS"/>
</dbReference>
<evidence type="ECO:0000256" key="7">
    <source>
        <dbReference type="SAM" id="MobiDB-lite"/>
    </source>
</evidence>
<keyword evidence="9" id="KW-1185">Reference proteome</keyword>
<dbReference type="AlphaFoldDB" id="A0A4V1ZHM0"/>
<dbReference type="RefSeq" id="WP_130101253.1">
    <property type="nucleotide sequence ID" value="NZ_SDWW01000005.1"/>
</dbReference>
<dbReference type="NCBIfam" id="TIGR00001">
    <property type="entry name" value="rpmI_bact"/>
    <property type="match status" value="1"/>
</dbReference>
<accession>A0A4V1ZHM0</accession>
<dbReference type="OrthoDB" id="9804851at2"/>
<dbReference type="InterPro" id="IPR021137">
    <property type="entry name" value="Ribosomal_bL35-like"/>
</dbReference>
<dbReference type="HAMAP" id="MF_00514">
    <property type="entry name" value="Ribosomal_bL35"/>
    <property type="match status" value="1"/>
</dbReference>
<dbReference type="SUPFAM" id="SSF143034">
    <property type="entry name" value="L35p-like"/>
    <property type="match status" value="1"/>
</dbReference>
<evidence type="ECO:0000313" key="9">
    <source>
        <dbReference type="Proteomes" id="UP000293764"/>
    </source>
</evidence>
<evidence type="ECO:0000256" key="4">
    <source>
        <dbReference type="ARBA" id="ARBA00071664"/>
    </source>
</evidence>